<evidence type="ECO:0000313" key="1">
    <source>
        <dbReference type="EMBL" id="RBP38012.1"/>
    </source>
</evidence>
<sequence>MGFDAFFIRHAESAGNAGLVTQDPGSIPLTELGLQQAEEFGRAFPFKPSVIAVSPFLRAQQTAAPLLRRFPRVEIVTLPIQEFTYLAPAQWRGTTNEDRRHAVEAFWSRGHSDHRDGEGAESFADFMERVEFTLRWLQKRQAQQAVLVCHEFFIRAVLWRCFCPSLEQAIGSMPAFRAWQQSAKIPNVSTTRVTLGSDGRVGVTLPFGLT</sequence>
<gene>
    <name evidence="1" type="ORF">DES53_11210</name>
</gene>
<evidence type="ECO:0000313" key="2">
    <source>
        <dbReference type="Proteomes" id="UP000253426"/>
    </source>
</evidence>
<dbReference type="EMBL" id="QNRR01000012">
    <property type="protein sequence ID" value="RBP38012.1"/>
    <property type="molecule type" value="Genomic_DNA"/>
</dbReference>
<dbReference type="InterPro" id="IPR050275">
    <property type="entry name" value="PGM_Phosphatase"/>
</dbReference>
<keyword evidence="2" id="KW-1185">Reference proteome</keyword>
<reference evidence="1 2" key="1">
    <citation type="submission" date="2018-06" db="EMBL/GenBank/DDBJ databases">
        <title>Genomic Encyclopedia of Type Strains, Phase IV (KMG-IV): sequencing the most valuable type-strain genomes for metagenomic binning, comparative biology and taxonomic classification.</title>
        <authorList>
            <person name="Goeker M."/>
        </authorList>
    </citation>
    <scope>NUCLEOTIDE SEQUENCE [LARGE SCALE GENOMIC DNA]</scope>
    <source>
        <strain evidence="1 2">DSM 25532</strain>
    </source>
</reference>
<accession>A0A366H762</accession>
<dbReference type="AlphaFoldDB" id="A0A366H762"/>
<dbReference type="GO" id="GO:0016791">
    <property type="term" value="F:phosphatase activity"/>
    <property type="evidence" value="ECO:0007669"/>
    <property type="project" value="TreeGrafter"/>
</dbReference>
<dbReference type="SUPFAM" id="SSF53254">
    <property type="entry name" value="Phosphoglycerate mutase-like"/>
    <property type="match status" value="1"/>
</dbReference>
<comment type="caution">
    <text evidence="1">The sequence shown here is derived from an EMBL/GenBank/DDBJ whole genome shotgun (WGS) entry which is preliminary data.</text>
</comment>
<dbReference type="Gene3D" id="3.40.50.1240">
    <property type="entry name" value="Phosphoglycerate mutase-like"/>
    <property type="match status" value="1"/>
</dbReference>
<name>A0A366H762_9BACT</name>
<organism evidence="1 2">
    <name type="scientific">Roseimicrobium gellanilyticum</name>
    <dbReference type="NCBI Taxonomy" id="748857"/>
    <lineage>
        <taxon>Bacteria</taxon>
        <taxon>Pseudomonadati</taxon>
        <taxon>Verrucomicrobiota</taxon>
        <taxon>Verrucomicrobiia</taxon>
        <taxon>Verrucomicrobiales</taxon>
        <taxon>Verrucomicrobiaceae</taxon>
        <taxon>Roseimicrobium</taxon>
    </lineage>
</organism>
<dbReference type="InterPro" id="IPR013078">
    <property type="entry name" value="His_Pase_superF_clade-1"/>
</dbReference>
<dbReference type="CDD" id="cd07067">
    <property type="entry name" value="HP_PGM_like"/>
    <property type="match status" value="1"/>
</dbReference>
<dbReference type="Proteomes" id="UP000253426">
    <property type="component" value="Unassembled WGS sequence"/>
</dbReference>
<dbReference type="SMART" id="SM00855">
    <property type="entry name" value="PGAM"/>
    <property type="match status" value="1"/>
</dbReference>
<dbReference type="RefSeq" id="WP_113961150.1">
    <property type="nucleotide sequence ID" value="NZ_QNRR01000012.1"/>
</dbReference>
<dbReference type="InterPro" id="IPR029033">
    <property type="entry name" value="His_PPase_superfam"/>
</dbReference>
<dbReference type="PANTHER" id="PTHR48100">
    <property type="entry name" value="BROAD-SPECIFICITY PHOSPHATASE YOR283W-RELATED"/>
    <property type="match status" value="1"/>
</dbReference>
<protein>
    <submittedName>
        <fullName evidence="1">Broad specificity phosphatase PhoE</fullName>
    </submittedName>
</protein>
<dbReference type="Pfam" id="PF00300">
    <property type="entry name" value="His_Phos_1"/>
    <property type="match status" value="1"/>
</dbReference>
<proteinExistence type="predicted"/>
<dbReference type="OrthoDB" id="9782128at2"/>